<dbReference type="InterPro" id="IPR041079">
    <property type="entry name" value="Neuraminidase-like"/>
</dbReference>
<geneLocation type="plasmid" evidence="5 6">
    <name>megaplasmid</name>
</geneLocation>
<reference evidence="5 6" key="1">
    <citation type="submission" date="2020-09" db="EMBL/GenBank/DDBJ databases">
        <title>Genome sequences of Mycetohabitans spp.</title>
        <authorList>
            <person name="Carter M.E."/>
            <person name="Carpenter S.C.D."/>
            <person name="Bogdanove A.J."/>
        </authorList>
    </citation>
    <scope>NUCLEOTIDE SEQUENCE [LARGE SCALE GENOMIC DNA]</scope>
    <source>
        <strain evidence="5 6">B12</strain>
        <plasmid evidence="5 6">megaplasmid</plasmid>
    </source>
</reference>
<dbReference type="InterPro" id="IPR040840">
    <property type="entry name" value="TcA_TcB_BD"/>
</dbReference>
<sequence>MSQEIIDELEESRRNALVAYYLGQIVPNHEVDAARSLATPEDLYEFLLIDNQVNAKVDTSEVALAIAGVQQYIHMIYNGMEPGHLGIYRKDEQKLWRQWMSEYAVWAGNQMLQDYPENYLDPTLRLNRTTAFDEFINDTNQGRISKQSVQAALHSYLKKFESLCNLDTVSGYIDGLDFKTADYYFVGQQREAPHKYFWRKLKIREGALIRNESTADGRWEHTVPDDSVASTLPQDKASSAQIGISPAAWTEWEAIEIPKGDQIVAIRPFVVNGRLYVAWVEYKREHSAPNDQGLASAIHSYSIHLSYREAGGGWAVPRAFPLKAEREGFTGTSAYPFIATAGLAIPHEPRIILSYGALNNEGEKFILSGAHEVLYPREKTAALEDKIVEALKDYRGSVHTIQYPDTSTNRKIKLKYDPTGDDTVNGLYNNFMTFDVILGYEGAREKAWMYSKISAVHVDSNGDTPNVAVHSIRKFHENGTGIQATNQPLNGNFEFVSEFSDHEVMRTKKYITKIVLPDNSVSAKEYKPEFSTLEKDHIPTIGKTSQGAQYLDLGPLQVDGLTYVRLNTTFGKELVARAEESVDALLDWGTQHMAEPALPGEQPALMDFHGTHGRYFWELFFHIPHAIAWRLHAEFDYVGAQEWLHYIFNPLARIKPTKPASPPYWSVRALMEQSPITYEFEGLTDPDAICYSNPVHYRKAIFMFYVRNLMAYGDQLYRGLTRDSLNEAKLSYVQAMSLLGPKPDNRMVDRWTPCLLGDAAQYVENTFAEFETAAPLGQSYSRAIVNGLPWLSLLDAPWVRLPINTELLTLWDDLQLRMHNLRNNLTLDGKPLQLPLYAPPVNPKDLLQAQSSGNGIVQRGVGSMASVPPYRFRALLPRVQGAVETLMRFGDQVRMYREQKERAVLEELQQSHLLELSEFTISLQQASLEQARLSLTALETSKAGIEKRRDYFAQQASENISNAEQTAMDLYLSSGVLGATASGLQTAAGAANMASVIVTAFGGGHTRAGAAFVAAASATSIASDATRLAGERISITEQYRRRRQDWEYQRDQAEAEIGAINEQLAVQKKAIELAETQLAQAQRAKTQAQAYYTFLKTRTTHSGLYQWLLSQMSTLYFQAYDAVVALCLSLESSWRYEMGDDETRFIQPNVWFDNYHGLTAGETLRLQLLRMEAAYLRRNDRRLELTRTVSLRELMDRQHQLDNAHSDWDATLQAIIDDGKVDFDLPHWLFDSDYPGHYLRQIATISVSLPAVIGPYQDVRAVLTQISSKTVLKADMRAMNYLYDADDKNSMNIRFNPRASQSIGLSRGVDEHGLFTLDFNDERYLPFEGTGAISRWELTFPRHDKLPQKEILETLADIIIQVRYTALDGGPTFAEDVSALLDPLDS</sequence>
<feature type="domain" description="Neuraminidase-like" evidence="3">
    <location>
        <begin position="166"/>
        <end position="321"/>
    </location>
</feature>
<feature type="coiled-coil region" evidence="1">
    <location>
        <begin position="1036"/>
        <end position="1091"/>
    </location>
</feature>
<evidence type="ECO:0000259" key="3">
    <source>
        <dbReference type="Pfam" id="PF18413"/>
    </source>
</evidence>
<proteinExistence type="predicted"/>
<evidence type="ECO:0008006" key="7">
    <source>
        <dbReference type="Google" id="ProtNLM"/>
    </source>
</evidence>
<organism evidence="5 6">
    <name type="scientific">Mycetohabitans rhizoxinica</name>
    <dbReference type="NCBI Taxonomy" id="412963"/>
    <lineage>
        <taxon>Bacteria</taxon>
        <taxon>Pseudomonadati</taxon>
        <taxon>Pseudomonadota</taxon>
        <taxon>Betaproteobacteria</taxon>
        <taxon>Burkholderiales</taxon>
        <taxon>Burkholderiaceae</taxon>
        <taxon>Mycetohabitans</taxon>
    </lineage>
</organism>
<evidence type="ECO:0000256" key="1">
    <source>
        <dbReference type="SAM" id="Coils"/>
    </source>
</evidence>
<evidence type="ECO:0000313" key="6">
    <source>
        <dbReference type="Proteomes" id="UP001493153"/>
    </source>
</evidence>
<dbReference type="Proteomes" id="UP001493153">
    <property type="component" value="Plasmid megaplasmid"/>
</dbReference>
<dbReference type="RefSeq" id="WP_338910472.1">
    <property type="nucleotide sequence ID" value="NZ_CP062175.1"/>
</dbReference>
<protein>
    <recommendedName>
        <fullName evidence="7">Insecticidal toxin complex protein TccB</fullName>
    </recommendedName>
</protein>
<evidence type="ECO:0000259" key="2">
    <source>
        <dbReference type="Pfam" id="PF18276"/>
    </source>
</evidence>
<dbReference type="InterPro" id="IPR046839">
    <property type="entry name" value="ABC_toxin_N"/>
</dbReference>
<evidence type="ECO:0000259" key="4">
    <source>
        <dbReference type="Pfam" id="PF20220"/>
    </source>
</evidence>
<name>A0ABZ2PUT9_9BURK</name>
<accession>A0ABZ2PUT9</accession>
<keyword evidence="6" id="KW-1185">Reference proteome</keyword>
<dbReference type="EMBL" id="CP062175">
    <property type="protein sequence ID" value="WXK37933.1"/>
    <property type="molecule type" value="Genomic_DNA"/>
</dbReference>
<dbReference type="Pfam" id="PF18413">
    <property type="entry name" value="Neuraminidase"/>
    <property type="match status" value="1"/>
</dbReference>
<dbReference type="Pfam" id="PF20220">
    <property type="entry name" value="ABC_toxin_N"/>
    <property type="match status" value="1"/>
</dbReference>
<keyword evidence="1" id="KW-0175">Coiled coil</keyword>
<feature type="domain" description="Tc toxin complex TcA C-terminal TcB-binding" evidence="2">
    <location>
        <begin position="1063"/>
        <end position="1366"/>
    </location>
</feature>
<dbReference type="Pfam" id="PF18276">
    <property type="entry name" value="TcA_TcB_BD"/>
    <property type="match status" value="1"/>
</dbReference>
<gene>
    <name evidence="5" type="ORF">IHE29_00855</name>
</gene>
<evidence type="ECO:0000313" key="5">
    <source>
        <dbReference type="EMBL" id="WXK37933.1"/>
    </source>
</evidence>
<feature type="domain" description="ABC toxin N-terminal" evidence="4">
    <location>
        <begin position="7"/>
        <end position="135"/>
    </location>
</feature>
<keyword evidence="5" id="KW-0614">Plasmid</keyword>